<feature type="transmembrane region" description="Helical" evidence="1">
    <location>
        <begin position="52"/>
        <end position="84"/>
    </location>
</feature>
<proteinExistence type="predicted"/>
<evidence type="ECO:0000256" key="1">
    <source>
        <dbReference type="SAM" id="Phobius"/>
    </source>
</evidence>
<evidence type="ECO:0000313" key="3">
    <source>
        <dbReference type="Proteomes" id="UP000223527"/>
    </source>
</evidence>
<gene>
    <name evidence="2" type="ORF">CR162_02215</name>
</gene>
<feature type="transmembrane region" description="Helical" evidence="1">
    <location>
        <begin position="12"/>
        <end position="31"/>
    </location>
</feature>
<comment type="caution">
    <text evidence="2">The sequence shown here is derived from an EMBL/GenBank/DDBJ whole genome shotgun (WGS) entry which is preliminary data.</text>
</comment>
<protein>
    <recommendedName>
        <fullName evidence="4">DUF4870 domain-containing protein</fullName>
    </recommendedName>
</protein>
<name>A0A2C7A9E4_9PROT</name>
<reference evidence="2 3" key="1">
    <citation type="submission" date="2017-10" db="EMBL/GenBank/DDBJ databases">
        <authorList>
            <person name="Banno H."/>
            <person name="Chua N.-H."/>
        </authorList>
    </citation>
    <scope>NUCLEOTIDE SEQUENCE [LARGE SCALE GENOMIC DNA]</scope>
    <source>
        <strain evidence="2 3">YW11</strain>
    </source>
</reference>
<organism evidence="2 3">
    <name type="scientific">Teichococcus rhizosphaerae</name>
    <dbReference type="NCBI Taxonomy" id="1335062"/>
    <lineage>
        <taxon>Bacteria</taxon>
        <taxon>Pseudomonadati</taxon>
        <taxon>Pseudomonadota</taxon>
        <taxon>Alphaproteobacteria</taxon>
        <taxon>Acetobacterales</taxon>
        <taxon>Roseomonadaceae</taxon>
        <taxon>Roseomonas</taxon>
    </lineage>
</organism>
<evidence type="ECO:0000313" key="2">
    <source>
        <dbReference type="EMBL" id="PHK96738.1"/>
    </source>
</evidence>
<evidence type="ECO:0008006" key="4">
    <source>
        <dbReference type="Google" id="ProtNLM"/>
    </source>
</evidence>
<keyword evidence="1" id="KW-0812">Transmembrane</keyword>
<keyword evidence="1" id="KW-0472">Membrane</keyword>
<sequence length="106" mass="11968">MRNVALAVHGLYAASFLFGVTSLIGVVVAYMKRGEAAGTIYHSHLTYAIRTFWIGLALSVAGFVLSFLGIGFLIWAFALVWFVIRLVRAFLAWNDRRPVERPERFF</sequence>
<dbReference type="EMBL" id="PDNU01000002">
    <property type="protein sequence ID" value="PHK96738.1"/>
    <property type="molecule type" value="Genomic_DNA"/>
</dbReference>
<dbReference type="AlphaFoldDB" id="A0A2C7A9E4"/>
<accession>A0A2C7A9E4</accession>
<keyword evidence="3" id="KW-1185">Reference proteome</keyword>
<keyword evidence="1" id="KW-1133">Transmembrane helix</keyword>
<dbReference type="Proteomes" id="UP000223527">
    <property type="component" value="Unassembled WGS sequence"/>
</dbReference>